<dbReference type="EMBL" id="LR216287">
    <property type="protein sequence ID" value="VFJ12895.1"/>
    <property type="molecule type" value="Genomic_DNA"/>
</dbReference>
<name>A0A484IA54_9ARCH</name>
<dbReference type="Proteomes" id="UP000294299">
    <property type="component" value="Chromosome NFRAN"/>
</dbReference>
<dbReference type="KEGG" id="nfn:NFRAN_0573"/>
<keyword evidence="2" id="KW-1185">Reference proteome</keyword>
<organism evidence="1 2">
    <name type="scientific">Candidatus Nitrosocosmicus franklandianus</name>
    <dbReference type="NCBI Taxonomy" id="1798806"/>
    <lineage>
        <taxon>Archaea</taxon>
        <taxon>Nitrososphaerota</taxon>
        <taxon>Nitrososphaeria</taxon>
        <taxon>Nitrososphaerales</taxon>
        <taxon>Nitrososphaeraceae</taxon>
        <taxon>Candidatus Nitrosocosmicus</taxon>
    </lineage>
</organism>
<dbReference type="AlphaFoldDB" id="A0A484IA54"/>
<dbReference type="GeneID" id="39420088"/>
<evidence type="ECO:0000313" key="2">
    <source>
        <dbReference type="Proteomes" id="UP000294299"/>
    </source>
</evidence>
<evidence type="ECO:0000313" key="1">
    <source>
        <dbReference type="EMBL" id="VFJ12895.1"/>
    </source>
</evidence>
<dbReference type="RefSeq" id="WP_134482910.1">
    <property type="nucleotide sequence ID" value="NZ_LR216287.1"/>
</dbReference>
<protein>
    <submittedName>
        <fullName evidence="1">Uncharacterized protein</fullName>
    </submittedName>
</protein>
<accession>A0A484IA54</accession>
<gene>
    <name evidence="1" type="ORF">NFRAN_0573</name>
</gene>
<proteinExistence type="predicted"/>
<reference evidence="1 2" key="1">
    <citation type="submission" date="2019-02" db="EMBL/GenBank/DDBJ databases">
        <authorList>
            <person name="Lehtovirta-Morley E L."/>
        </authorList>
    </citation>
    <scope>NUCLEOTIDE SEQUENCE [LARGE SCALE GENOMIC DNA]</scope>
    <source>
        <strain evidence="1">NFRAN1</strain>
    </source>
</reference>
<sequence>MTDSYQIEGEIWIDDNNKIDNVTTYVRIEDTSRADAPSRMIAQNILRNVKFRSEGDKKVLQFHISTPLSKDDKTYTINVHVDINGNGKIDQGDYINMESYPVPLQRSRQKIVVKVKQIR</sequence>